<name>A0A917AB94_9RHOB</name>
<dbReference type="EMBL" id="BMFJ01000002">
    <property type="protein sequence ID" value="GGE39864.1"/>
    <property type="molecule type" value="Genomic_DNA"/>
</dbReference>
<proteinExistence type="predicted"/>
<protein>
    <submittedName>
        <fullName evidence="1">4-carboxymuconolactone decarboxylase</fullName>
    </submittedName>
</protein>
<accession>A0A917AB94</accession>
<evidence type="ECO:0000313" key="2">
    <source>
        <dbReference type="Proteomes" id="UP000612855"/>
    </source>
</evidence>
<dbReference type="PANTHER" id="PTHR34846">
    <property type="entry name" value="4-CARBOXYMUCONOLACTONE DECARBOXYLASE FAMILY PROTEIN (AFU_ORTHOLOGUE AFUA_6G11590)"/>
    <property type="match status" value="1"/>
</dbReference>
<dbReference type="Gene3D" id="1.20.1290.10">
    <property type="entry name" value="AhpD-like"/>
    <property type="match status" value="1"/>
</dbReference>
<reference evidence="2" key="1">
    <citation type="journal article" date="2019" name="Int. J. Syst. Evol. Microbiol.">
        <title>The Global Catalogue of Microorganisms (GCM) 10K type strain sequencing project: providing services to taxonomists for standard genome sequencing and annotation.</title>
        <authorList>
            <consortium name="The Broad Institute Genomics Platform"/>
            <consortium name="The Broad Institute Genome Sequencing Center for Infectious Disease"/>
            <person name="Wu L."/>
            <person name="Ma J."/>
        </authorList>
    </citation>
    <scope>NUCLEOTIDE SEQUENCE [LARGE SCALE GENOMIC DNA]</scope>
    <source>
        <strain evidence="2">CGMCC 1.12664</strain>
    </source>
</reference>
<dbReference type="SUPFAM" id="SSF69118">
    <property type="entry name" value="AhpD-like"/>
    <property type="match status" value="1"/>
</dbReference>
<dbReference type="Proteomes" id="UP000612855">
    <property type="component" value="Unassembled WGS sequence"/>
</dbReference>
<dbReference type="InterPro" id="IPR029032">
    <property type="entry name" value="AhpD-like"/>
</dbReference>
<organism evidence="1 2">
    <name type="scientific">Primorskyibacter flagellatus</name>
    <dbReference type="NCBI Taxonomy" id="1387277"/>
    <lineage>
        <taxon>Bacteria</taxon>
        <taxon>Pseudomonadati</taxon>
        <taxon>Pseudomonadota</taxon>
        <taxon>Alphaproteobacteria</taxon>
        <taxon>Rhodobacterales</taxon>
        <taxon>Roseobacteraceae</taxon>
        <taxon>Primorskyibacter</taxon>
    </lineage>
</organism>
<dbReference type="RefSeq" id="WP_188478556.1">
    <property type="nucleotide sequence ID" value="NZ_BMFJ01000002.1"/>
</dbReference>
<dbReference type="PANTHER" id="PTHR34846:SF11">
    <property type="entry name" value="4-CARBOXYMUCONOLACTONE DECARBOXYLASE FAMILY PROTEIN (AFU_ORTHOLOGUE AFUA_6G11590)"/>
    <property type="match status" value="1"/>
</dbReference>
<keyword evidence="2" id="KW-1185">Reference proteome</keyword>
<sequence>MTDWPAQRLMPPDPAEYSEAQQKAHNAFLNSPRKAVRGPLALWIHRPELASAVQDLGTYIRFGTSLRPKLTELAILTTAKVWKSEFEWYAHKPMAEAAGLSGAVIEAVRTGTPPPYEEEDERAVHEFVLEAQTARAVSDALYDRTIKVLGKDRLVDLVGVTGYYSFVSLTLNTFHILPPEEADRQLG</sequence>
<evidence type="ECO:0000313" key="1">
    <source>
        <dbReference type="EMBL" id="GGE39864.1"/>
    </source>
</evidence>
<gene>
    <name evidence="1" type="ORF">GCM10011360_29410</name>
</gene>
<comment type="caution">
    <text evidence="1">The sequence shown here is derived from an EMBL/GenBank/DDBJ whole genome shotgun (WGS) entry which is preliminary data.</text>
</comment>
<dbReference type="AlphaFoldDB" id="A0A917AB94"/>